<dbReference type="STRING" id="1314783.A0A165R3L4"/>
<feature type="transmembrane region" description="Helical" evidence="1">
    <location>
        <begin position="123"/>
        <end position="141"/>
    </location>
</feature>
<protein>
    <submittedName>
        <fullName evidence="2">Uncharacterized protein</fullName>
    </submittedName>
</protein>
<evidence type="ECO:0000256" key="1">
    <source>
        <dbReference type="SAM" id="Phobius"/>
    </source>
</evidence>
<evidence type="ECO:0000313" key="2">
    <source>
        <dbReference type="EMBL" id="KZT70260.1"/>
    </source>
</evidence>
<feature type="transmembrane region" description="Helical" evidence="1">
    <location>
        <begin position="162"/>
        <end position="188"/>
    </location>
</feature>
<keyword evidence="1" id="KW-0472">Membrane</keyword>
<name>A0A165R3L4_9APHY</name>
<feature type="transmembrane region" description="Helical" evidence="1">
    <location>
        <begin position="286"/>
        <end position="306"/>
    </location>
</feature>
<dbReference type="OrthoDB" id="3245306at2759"/>
<keyword evidence="1" id="KW-0812">Transmembrane</keyword>
<keyword evidence="3" id="KW-1185">Reference proteome</keyword>
<evidence type="ECO:0000313" key="3">
    <source>
        <dbReference type="Proteomes" id="UP000076727"/>
    </source>
</evidence>
<sequence length="308" mass="33979">MQYRYWSYVESHPAHVPLTIESRGEALEVLKWSYSEHLLPAARPAPPPVPFTPQECQELMGLLRSFNEESIDVSLVQNRITARILLRVAQWKQHHFRPDRPLPQVVSRGGAHRWRRRTPLSRTAVDFLIACLCLGLPYFFADRSRHRRVDVESGVRSAGPMLIIGACTCLLAAVVLSASVMFISLPGLDDACRLAGFVAIALSASSMISAVIALFRYKVEVEHPVVHVGGEGFLLISRRSVVMSLPLVFLVWATAAFVTGVVLYFTHDMTTTASISVVNPVQSATHWMTVGMIGGVAGTICMAAMLTR</sequence>
<feature type="transmembrane region" description="Helical" evidence="1">
    <location>
        <begin position="245"/>
        <end position="266"/>
    </location>
</feature>
<accession>A0A165R3L4</accession>
<organism evidence="2 3">
    <name type="scientific">Daedalea quercina L-15889</name>
    <dbReference type="NCBI Taxonomy" id="1314783"/>
    <lineage>
        <taxon>Eukaryota</taxon>
        <taxon>Fungi</taxon>
        <taxon>Dikarya</taxon>
        <taxon>Basidiomycota</taxon>
        <taxon>Agaricomycotina</taxon>
        <taxon>Agaricomycetes</taxon>
        <taxon>Polyporales</taxon>
        <taxon>Fomitopsis</taxon>
    </lineage>
</organism>
<feature type="transmembrane region" description="Helical" evidence="1">
    <location>
        <begin position="194"/>
        <end position="215"/>
    </location>
</feature>
<gene>
    <name evidence="2" type="ORF">DAEQUDRAFT_667898</name>
</gene>
<dbReference type="EMBL" id="KV429052">
    <property type="protein sequence ID" value="KZT70260.1"/>
    <property type="molecule type" value="Genomic_DNA"/>
</dbReference>
<dbReference type="Proteomes" id="UP000076727">
    <property type="component" value="Unassembled WGS sequence"/>
</dbReference>
<dbReference type="AlphaFoldDB" id="A0A165R3L4"/>
<proteinExistence type="predicted"/>
<reference evidence="2 3" key="1">
    <citation type="journal article" date="2016" name="Mol. Biol. Evol.">
        <title>Comparative Genomics of Early-Diverging Mushroom-Forming Fungi Provides Insights into the Origins of Lignocellulose Decay Capabilities.</title>
        <authorList>
            <person name="Nagy L.G."/>
            <person name="Riley R."/>
            <person name="Tritt A."/>
            <person name="Adam C."/>
            <person name="Daum C."/>
            <person name="Floudas D."/>
            <person name="Sun H."/>
            <person name="Yadav J.S."/>
            <person name="Pangilinan J."/>
            <person name="Larsson K.H."/>
            <person name="Matsuura K."/>
            <person name="Barry K."/>
            <person name="Labutti K."/>
            <person name="Kuo R."/>
            <person name="Ohm R.A."/>
            <person name="Bhattacharya S.S."/>
            <person name="Shirouzu T."/>
            <person name="Yoshinaga Y."/>
            <person name="Martin F.M."/>
            <person name="Grigoriev I.V."/>
            <person name="Hibbett D.S."/>
        </authorList>
    </citation>
    <scope>NUCLEOTIDE SEQUENCE [LARGE SCALE GENOMIC DNA]</scope>
    <source>
        <strain evidence="2 3">L-15889</strain>
    </source>
</reference>
<keyword evidence="1" id="KW-1133">Transmembrane helix</keyword>